<reference evidence="1" key="1">
    <citation type="submission" date="2018-05" db="EMBL/GenBank/DDBJ databases">
        <authorList>
            <person name="Lanie J.A."/>
            <person name="Ng W.-L."/>
            <person name="Kazmierczak K.M."/>
            <person name="Andrzejewski T.M."/>
            <person name="Davidsen T.M."/>
            <person name="Wayne K.J."/>
            <person name="Tettelin H."/>
            <person name="Glass J.I."/>
            <person name="Rusch D."/>
            <person name="Podicherti R."/>
            <person name="Tsui H.-C.T."/>
            <person name="Winkler M.E."/>
        </authorList>
    </citation>
    <scope>NUCLEOTIDE SEQUENCE</scope>
</reference>
<gene>
    <name evidence="1" type="ORF">METZ01_LOCUS288465</name>
</gene>
<dbReference type="AlphaFoldDB" id="A0A382LL48"/>
<organism evidence="1">
    <name type="scientific">marine metagenome</name>
    <dbReference type="NCBI Taxonomy" id="408172"/>
    <lineage>
        <taxon>unclassified sequences</taxon>
        <taxon>metagenomes</taxon>
        <taxon>ecological metagenomes</taxon>
    </lineage>
</organism>
<evidence type="ECO:0000313" key="1">
    <source>
        <dbReference type="EMBL" id="SVC35611.1"/>
    </source>
</evidence>
<accession>A0A382LL48</accession>
<name>A0A382LL48_9ZZZZ</name>
<sequence length="170" mass="18852">MLLAVKCDPLGEWYRNKFDIAGPLGGQLAFLKEPLGVHVDVLHNVPDHFSQKLHTTTRYAVLKTDCTDTLHTYIFDQYADRTKWSNLGTANETVTGLTDTPIEGHEGLDHLIPIAASLGLTVKEKIPLPIGKVVSWPSHYLHSGQSFVSAGGSWKFQITILTPTREIKYA</sequence>
<dbReference type="EMBL" id="UINC01086809">
    <property type="protein sequence ID" value="SVC35611.1"/>
    <property type="molecule type" value="Genomic_DNA"/>
</dbReference>
<protein>
    <submittedName>
        <fullName evidence="1">Uncharacterized protein</fullName>
    </submittedName>
</protein>
<proteinExistence type="predicted"/>